<evidence type="ECO:0000313" key="4">
    <source>
        <dbReference type="Proteomes" id="UP000019754"/>
    </source>
</evidence>
<keyword evidence="2" id="KW-0472">Membrane</keyword>
<evidence type="ECO:0000313" key="3">
    <source>
        <dbReference type="EMBL" id="EYT50841.1"/>
    </source>
</evidence>
<keyword evidence="4" id="KW-1185">Reference proteome</keyword>
<protein>
    <submittedName>
        <fullName evidence="3">Uncharacterized protein</fullName>
    </submittedName>
</protein>
<dbReference type="Proteomes" id="UP000019754">
    <property type="component" value="Unassembled WGS sequence"/>
</dbReference>
<name>A0A022L0K4_9MICO</name>
<feature type="compositionally biased region" description="Basic and acidic residues" evidence="1">
    <location>
        <begin position="190"/>
        <end position="214"/>
    </location>
</feature>
<feature type="region of interest" description="Disordered" evidence="1">
    <location>
        <begin position="1"/>
        <end position="31"/>
    </location>
</feature>
<evidence type="ECO:0000256" key="2">
    <source>
        <dbReference type="SAM" id="Phobius"/>
    </source>
</evidence>
<proteinExistence type="predicted"/>
<feature type="region of interest" description="Disordered" evidence="1">
    <location>
        <begin position="190"/>
        <end position="220"/>
    </location>
</feature>
<feature type="transmembrane region" description="Helical" evidence="2">
    <location>
        <begin position="122"/>
        <end position="142"/>
    </location>
</feature>
<organism evidence="3 4">
    <name type="scientific">Brachybacterium muris UCD-AY4</name>
    <dbReference type="NCBI Taxonomy" id="1249481"/>
    <lineage>
        <taxon>Bacteria</taxon>
        <taxon>Bacillati</taxon>
        <taxon>Actinomycetota</taxon>
        <taxon>Actinomycetes</taxon>
        <taxon>Micrococcales</taxon>
        <taxon>Dermabacteraceae</taxon>
        <taxon>Brachybacterium</taxon>
    </lineage>
</organism>
<dbReference type="EMBL" id="AORC01000003">
    <property type="protein sequence ID" value="EYT50841.1"/>
    <property type="molecule type" value="Genomic_DNA"/>
</dbReference>
<gene>
    <name evidence="3" type="ORF">D641_0102700</name>
</gene>
<dbReference type="AlphaFoldDB" id="A0A022L0K4"/>
<keyword evidence="2" id="KW-0812">Transmembrane</keyword>
<reference evidence="3 4" key="1">
    <citation type="journal article" date="2013" name="Genome Announc.">
        <title>Draft genome sequence of an Actinobacterium, Brachybacterium muris strain UCD-AY4.</title>
        <authorList>
            <person name="Lo J.R."/>
            <person name="Lang J.M."/>
            <person name="Darling A.E."/>
            <person name="Eisen J.A."/>
            <person name="Coil D.A."/>
        </authorList>
    </citation>
    <scope>NUCLEOTIDE SEQUENCE [LARGE SCALE GENOMIC DNA]</scope>
    <source>
        <strain evidence="3 4">UCD-AY4</strain>
    </source>
</reference>
<feature type="transmembrane region" description="Helical" evidence="2">
    <location>
        <begin position="154"/>
        <end position="172"/>
    </location>
</feature>
<sequence>MDDSDRIPGDSADGVRPARARGRAKGAGTGARVGPLSPVWAAVPSVLGLVLAVPTAVEAFGTAADAREPGYLVPLLFYLALLAGGYSLGRLAQMSLAAARWDVVAQDGVPSRRVMGAHSMHATWVAGVGGSLLLMGALGMWSALDGGISGLEPGFSMIVAGAVTGLAGMALGRWTTDRWQQHVDHDERLQKKARERRLSDPLGRIREASRDSRQDSGPSS</sequence>
<keyword evidence="2" id="KW-1133">Transmembrane helix</keyword>
<dbReference type="RefSeq" id="WP_017822257.1">
    <property type="nucleotide sequence ID" value="NZ_AORC01000003.1"/>
</dbReference>
<dbReference type="HOGENOM" id="CLU_1253953_0_0_11"/>
<accession>A0A022L0K4</accession>
<comment type="caution">
    <text evidence="3">The sequence shown here is derived from an EMBL/GenBank/DDBJ whole genome shotgun (WGS) entry which is preliminary data.</text>
</comment>
<feature type="transmembrane region" description="Helical" evidence="2">
    <location>
        <begin position="39"/>
        <end position="57"/>
    </location>
</feature>
<evidence type="ECO:0000256" key="1">
    <source>
        <dbReference type="SAM" id="MobiDB-lite"/>
    </source>
</evidence>
<feature type="transmembrane region" description="Helical" evidence="2">
    <location>
        <begin position="69"/>
        <end position="88"/>
    </location>
</feature>